<dbReference type="Proteomes" id="UP000824469">
    <property type="component" value="Unassembled WGS sequence"/>
</dbReference>
<reference evidence="3 4" key="1">
    <citation type="journal article" date="2021" name="Nat. Plants">
        <title>The Taxus genome provides insights into paclitaxel biosynthesis.</title>
        <authorList>
            <person name="Xiong X."/>
            <person name="Gou J."/>
            <person name="Liao Q."/>
            <person name="Li Y."/>
            <person name="Zhou Q."/>
            <person name="Bi G."/>
            <person name="Li C."/>
            <person name="Du R."/>
            <person name="Wang X."/>
            <person name="Sun T."/>
            <person name="Guo L."/>
            <person name="Liang H."/>
            <person name="Lu P."/>
            <person name="Wu Y."/>
            <person name="Zhang Z."/>
            <person name="Ro D.K."/>
            <person name="Shang Y."/>
            <person name="Huang S."/>
            <person name="Yan J."/>
        </authorList>
    </citation>
    <scope>NUCLEOTIDE SEQUENCE [LARGE SCALE GENOMIC DNA]</scope>
    <source>
        <strain evidence="3">Ta-2019</strain>
    </source>
</reference>
<dbReference type="Pfam" id="PF02770">
    <property type="entry name" value="Acyl-CoA_dh_M"/>
    <property type="match status" value="1"/>
</dbReference>
<feature type="non-terminal residue" evidence="3">
    <location>
        <position position="1"/>
    </location>
</feature>
<dbReference type="InterPro" id="IPR050741">
    <property type="entry name" value="Acyl-CoA_dehydrogenase"/>
</dbReference>
<gene>
    <name evidence="3" type="ORF">KI387_009958</name>
</gene>
<comment type="caution">
    <text evidence="3">The sequence shown here is derived from an EMBL/GenBank/DDBJ whole genome shotgun (WGS) entry which is preliminary data.</text>
</comment>
<proteinExistence type="predicted"/>
<evidence type="ECO:0000313" key="3">
    <source>
        <dbReference type="EMBL" id="KAH9305554.1"/>
    </source>
</evidence>
<dbReference type="AlphaFoldDB" id="A0AA38KI40"/>
<keyword evidence="4" id="KW-1185">Reference proteome</keyword>
<evidence type="ECO:0000313" key="4">
    <source>
        <dbReference type="Proteomes" id="UP000824469"/>
    </source>
</evidence>
<dbReference type="InterPro" id="IPR006091">
    <property type="entry name" value="Acyl-CoA_Oxase/DH_mid-dom"/>
</dbReference>
<dbReference type="GO" id="GO:0003995">
    <property type="term" value="F:acyl-CoA dehydrogenase activity"/>
    <property type="evidence" value="ECO:0007669"/>
    <property type="project" value="TreeGrafter"/>
</dbReference>
<dbReference type="SUPFAM" id="SSF56645">
    <property type="entry name" value="Acyl-CoA dehydrogenase NM domain-like"/>
    <property type="match status" value="1"/>
</dbReference>
<dbReference type="EMBL" id="JAHRHJ020000008">
    <property type="protein sequence ID" value="KAH9305554.1"/>
    <property type="molecule type" value="Genomic_DNA"/>
</dbReference>
<dbReference type="Gene3D" id="1.10.540.10">
    <property type="entry name" value="Acyl-CoA dehydrogenase/oxidase, N-terminal domain"/>
    <property type="match status" value="1"/>
</dbReference>
<dbReference type="InterPro" id="IPR009100">
    <property type="entry name" value="AcylCoA_DH/oxidase_NM_dom_sf"/>
</dbReference>
<evidence type="ECO:0000259" key="2">
    <source>
        <dbReference type="Pfam" id="PF02770"/>
    </source>
</evidence>
<accession>A0AA38KI40</accession>
<feature type="non-terminal residue" evidence="3">
    <location>
        <position position="179"/>
    </location>
</feature>
<name>A0AA38KI40_TAXCH</name>
<keyword evidence="1" id="KW-0560">Oxidoreductase</keyword>
<protein>
    <recommendedName>
        <fullName evidence="2">Acyl-CoA oxidase/dehydrogenase middle domain-containing protein</fullName>
    </recommendedName>
</protein>
<evidence type="ECO:0000256" key="1">
    <source>
        <dbReference type="ARBA" id="ARBA00023002"/>
    </source>
</evidence>
<feature type="domain" description="Acyl-CoA oxidase/dehydrogenase middle" evidence="2">
    <location>
        <begin position="84"/>
        <end position="174"/>
    </location>
</feature>
<sequence length="179" mass="20240">LIALQGYKSCFRRDESKSWLLGAGLSNLEYSYLCEIMGRSAWAPQIFNCSAPDTGNMEVLFRYGSIEQQRTWLIPLLEGKIRSGFGMTEPHVASSDATNIECSMVREEDYYIINGHKWWTSGAMDPRCRILIVMGKTDPSAPRHKQQSMILVPIDTPGVHIKRALTVYGFDDASSWPCR</sequence>
<dbReference type="GO" id="GO:0050660">
    <property type="term" value="F:flavin adenine dinucleotide binding"/>
    <property type="evidence" value="ECO:0007669"/>
    <property type="project" value="InterPro"/>
</dbReference>
<dbReference type="InterPro" id="IPR037069">
    <property type="entry name" value="AcylCoA_DH/ox_N_sf"/>
</dbReference>
<dbReference type="Gene3D" id="2.40.110.10">
    <property type="entry name" value="Butyryl-CoA Dehydrogenase, subunit A, domain 2"/>
    <property type="match status" value="1"/>
</dbReference>
<organism evidence="3 4">
    <name type="scientific">Taxus chinensis</name>
    <name type="common">Chinese yew</name>
    <name type="synonym">Taxus wallichiana var. chinensis</name>
    <dbReference type="NCBI Taxonomy" id="29808"/>
    <lineage>
        <taxon>Eukaryota</taxon>
        <taxon>Viridiplantae</taxon>
        <taxon>Streptophyta</taxon>
        <taxon>Embryophyta</taxon>
        <taxon>Tracheophyta</taxon>
        <taxon>Spermatophyta</taxon>
        <taxon>Pinopsida</taxon>
        <taxon>Pinidae</taxon>
        <taxon>Conifers II</taxon>
        <taxon>Cupressales</taxon>
        <taxon>Taxaceae</taxon>
        <taxon>Taxus</taxon>
    </lineage>
</organism>
<dbReference type="InterPro" id="IPR046373">
    <property type="entry name" value="Acyl-CoA_Oxase/DH_mid-dom_sf"/>
</dbReference>
<dbReference type="PANTHER" id="PTHR48083:SF13">
    <property type="entry name" value="ACYL-COA DEHYDROGENASE FAMILY MEMBER 11"/>
    <property type="match status" value="1"/>
</dbReference>
<dbReference type="PANTHER" id="PTHR48083">
    <property type="entry name" value="MEDIUM-CHAIN SPECIFIC ACYL-COA DEHYDROGENASE, MITOCHONDRIAL-RELATED"/>
    <property type="match status" value="1"/>
</dbReference>
<dbReference type="GO" id="GO:0005737">
    <property type="term" value="C:cytoplasm"/>
    <property type="evidence" value="ECO:0007669"/>
    <property type="project" value="TreeGrafter"/>
</dbReference>
<dbReference type="GO" id="GO:0033539">
    <property type="term" value="P:fatty acid beta-oxidation using acyl-CoA dehydrogenase"/>
    <property type="evidence" value="ECO:0007669"/>
    <property type="project" value="TreeGrafter"/>
</dbReference>